<evidence type="ECO:0000313" key="2">
    <source>
        <dbReference type="Proteomes" id="UP000828048"/>
    </source>
</evidence>
<keyword evidence="2" id="KW-1185">Reference proteome</keyword>
<evidence type="ECO:0000313" key="1">
    <source>
        <dbReference type="EMBL" id="KAH7862920.1"/>
    </source>
</evidence>
<dbReference type="EMBL" id="CM037162">
    <property type="protein sequence ID" value="KAH7862920.1"/>
    <property type="molecule type" value="Genomic_DNA"/>
</dbReference>
<dbReference type="Proteomes" id="UP000828048">
    <property type="component" value="Chromosome 12"/>
</dbReference>
<proteinExistence type="predicted"/>
<organism evidence="1 2">
    <name type="scientific">Vaccinium darrowii</name>
    <dbReference type="NCBI Taxonomy" id="229202"/>
    <lineage>
        <taxon>Eukaryota</taxon>
        <taxon>Viridiplantae</taxon>
        <taxon>Streptophyta</taxon>
        <taxon>Embryophyta</taxon>
        <taxon>Tracheophyta</taxon>
        <taxon>Spermatophyta</taxon>
        <taxon>Magnoliopsida</taxon>
        <taxon>eudicotyledons</taxon>
        <taxon>Gunneridae</taxon>
        <taxon>Pentapetalae</taxon>
        <taxon>asterids</taxon>
        <taxon>Ericales</taxon>
        <taxon>Ericaceae</taxon>
        <taxon>Vaccinioideae</taxon>
        <taxon>Vaccinieae</taxon>
        <taxon>Vaccinium</taxon>
    </lineage>
</organism>
<name>A0ACB7ZBG2_9ERIC</name>
<protein>
    <submittedName>
        <fullName evidence="1">Uncharacterized protein</fullName>
    </submittedName>
</protein>
<sequence length="139" mass="15792">MGREIVREESPSDLGKRSRLWCAKESIDVLTEKTGTETIEGLTLNWTDEDKPAKSFFTVKNSKRRNSGDFAEKWKLVDGNDAVKRHRLSLFSWLPINHALSESSSTLSDQLGTILEGNQGTRVFKNPQSQPFTEAYHYT</sequence>
<accession>A0ACB7ZBG2</accession>
<comment type="caution">
    <text evidence="1">The sequence shown here is derived from an EMBL/GenBank/DDBJ whole genome shotgun (WGS) entry which is preliminary data.</text>
</comment>
<gene>
    <name evidence="1" type="ORF">Vadar_011117</name>
</gene>
<reference evidence="1 2" key="1">
    <citation type="journal article" date="2021" name="Hortic Res">
        <title>High-quality reference genome and annotation aids understanding of berry development for evergreen blueberry (Vaccinium darrowii).</title>
        <authorList>
            <person name="Yu J."/>
            <person name="Hulse-Kemp A.M."/>
            <person name="Babiker E."/>
            <person name="Staton M."/>
        </authorList>
    </citation>
    <scope>NUCLEOTIDE SEQUENCE [LARGE SCALE GENOMIC DNA]</scope>
    <source>
        <strain evidence="2">cv. NJ 8807/NJ 8810</strain>
        <tissue evidence="1">Young leaf</tissue>
    </source>
</reference>